<name>A0A822VDU0_AGRTU</name>
<evidence type="ECO:0000313" key="2">
    <source>
        <dbReference type="Proteomes" id="UP000192074"/>
    </source>
</evidence>
<dbReference type="SUPFAM" id="SSF52172">
    <property type="entry name" value="CheY-like"/>
    <property type="match status" value="1"/>
</dbReference>
<dbReference type="EMBL" id="FCNL01000040">
    <property type="protein sequence ID" value="CVI24911.1"/>
    <property type="molecule type" value="Genomic_DNA"/>
</dbReference>
<comment type="caution">
    <text evidence="1">The sequence shown here is derived from an EMBL/GenBank/DDBJ whole genome shotgun (WGS) entry which is preliminary data.</text>
</comment>
<accession>A0A822VDU0</accession>
<reference evidence="1 2" key="1">
    <citation type="submission" date="2016-01" db="EMBL/GenBank/DDBJ databases">
        <authorList>
            <person name="Regsiter A."/>
            <person name="william w."/>
        </authorList>
    </citation>
    <scope>NUCLEOTIDE SEQUENCE [LARGE SCALE GENOMIC DNA]</scope>
    <source>
        <strain evidence="1 2">B6</strain>
    </source>
</reference>
<proteinExistence type="predicted"/>
<dbReference type="Gene3D" id="3.40.50.2300">
    <property type="match status" value="1"/>
</dbReference>
<dbReference type="Proteomes" id="UP000192074">
    <property type="component" value="Unassembled WGS sequence"/>
</dbReference>
<dbReference type="InterPro" id="IPR011006">
    <property type="entry name" value="CheY-like_superfamily"/>
</dbReference>
<protein>
    <submittedName>
        <fullName evidence="1">Uncharacterized protein</fullName>
    </submittedName>
</protein>
<organism evidence="1 2">
    <name type="scientific">Agrobacterium tumefaciens str. B6</name>
    <dbReference type="NCBI Taxonomy" id="1183423"/>
    <lineage>
        <taxon>Bacteria</taxon>
        <taxon>Pseudomonadati</taxon>
        <taxon>Pseudomonadota</taxon>
        <taxon>Alphaproteobacteria</taxon>
        <taxon>Hyphomicrobiales</taxon>
        <taxon>Rhizobiaceae</taxon>
        <taxon>Rhizobium/Agrobacterium group</taxon>
        <taxon>Agrobacterium</taxon>
        <taxon>Agrobacterium tumefaciens complex</taxon>
    </lineage>
</organism>
<evidence type="ECO:0000313" key="1">
    <source>
        <dbReference type="EMBL" id="CVI24911.1"/>
    </source>
</evidence>
<sequence length="113" mass="12171">MPTTRLIASIIKDPALSRGLAFALRAYGYEVVTFRSWKLAGEKVGEASCVILDGCLPESEREACLATVAAVTPVLFLADHEKVSVDRPGVQILYKPLTGTDVVTALIRISKNP</sequence>
<dbReference type="AlphaFoldDB" id="A0A822VDU0"/>
<gene>
    <name evidence="1" type="ORF">AGR4A_pAt10361</name>
</gene>